<accession>A0A2G3PQK8</accession>
<dbReference type="PROSITE" id="PS01174">
    <property type="entry name" value="LIPASE_GDXG_SER"/>
    <property type="match status" value="1"/>
</dbReference>
<evidence type="ECO:0000313" key="6">
    <source>
        <dbReference type="Proteomes" id="UP000225108"/>
    </source>
</evidence>
<protein>
    <submittedName>
        <fullName evidence="5">Alpha/beta hydrolase</fullName>
    </submittedName>
</protein>
<evidence type="ECO:0000313" key="5">
    <source>
        <dbReference type="EMBL" id="PHV68051.1"/>
    </source>
</evidence>
<dbReference type="Gene3D" id="3.40.50.1820">
    <property type="entry name" value="alpha/beta hydrolase"/>
    <property type="match status" value="1"/>
</dbReference>
<gene>
    <name evidence="5" type="ORF">CSW57_01910</name>
</gene>
<evidence type="ECO:0000256" key="3">
    <source>
        <dbReference type="PROSITE-ProRule" id="PRU10038"/>
    </source>
</evidence>
<dbReference type="InterPro" id="IPR050300">
    <property type="entry name" value="GDXG_lipolytic_enzyme"/>
</dbReference>
<dbReference type="PANTHER" id="PTHR48081">
    <property type="entry name" value="AB HYDROLASE SUPERFAMILY PROTEIN C4A8.06C"/>
    <property type="match status" value="1"/>
</dbReference>
<evidence type="ECO:0000256" key="1">
    <source>
        <dbReference type="ARBA" id="ARBA00010515"/>
    </source>
</evidence>
<dbReference type="GO" id="GO:0016787">
    <property type="term" value="F:hydrolase activity"/>
    <property type="evidence" value="ECO:0007669"/>
    <property type="project" value="UniProtKB-KW"/>
</dbReference>
<dbReference type="Pfam" id="PF07859">
    <property type="entry name" value="Abhydrolase_3"/>
    <property type="match status" value="1"/>
</dbReference>
<feature type="active site" evidence="3">
    <location>
        <position position="159"/>
    </location>
</feature>
<dbReference type="InterPro" id="IPR033140">
    <property type="entry name" value="Lipase_GDXG_put_SER_AS"/>
</dbReference>
<dbReference type="PANTHER" id="PTHR48081:SF8">
    <property type="entry name" value="ALPHA_BETA HYDROLASE FOLD-3 DOMAIN-CONTAINING PROTEIN-RELATED"/>
    <property type="match status" value="1"/>
</dbReference>
<keyword evidence="2 5" id="KW-0378">Hydrolase</keyword>
<evidence type="ECO:0000256" key="2">
    <source>
        <dbReference type="ARBA" id="ARBA00022801"/>
    </source>
</evidence>
<dbReference type="RefSeq" id="WP_099381211.1">
    <property type="nucleotide sequence ID" value="NZ_PEBD01000004.1"/>
</dbReference>
<reference evidence="5 6" key="1">
    <citation type="submission" date="2017-10" db="EMBL/GenBank/DDBJ databases">
        <title>The draft genome sequence of Williamsia sp. BULT 1.1 isolated from the semi-arid grassland soils from South Africa.</title>
        <authorList>
            <person name="Kabwe M.H."/>
            <person name="Govender N."/>
            <person name="Mutseka Lunga P."/>
            <person name="Vikram S."/>
            <person name="Makhalanyane T.P."/>
        </authorList>
    </citation>
    <scope>NUCLEOTIDE SEQUENCE [LARGE SCALE GENOMIC DNA]</scope>
    <source>
        <strain evidence="5 6">BULT 1.1</strain>
    </source>
</reference>
<sequence>MTVTTHRHPSLRSYPIWLGSRLFVKPALALWPISVFGLRPLFMIDELFALAPGPRGVVREQMTLAGRPVELMVPAGPSKRDDATAVLYLHGGALVVCGLATHRAVAARLCLDIDLPLYSVAYRQLPEAGVGTSVTDAYQAYRELVLERGFNRVIVAGDSAGGFLAAKVIEFAHRDGLPRPVAYVAYSPLLDLDMASNPDRTSRSDAYLPMNKFAKLAPKFDKGPIALTGARSVMDIDSEAFPPTIVVTAEDEMLEPDAVALVEKLMADGVEADLHSHSWQVHAFPVLAGRLPDALKAIARTAAFATAAAAGSGRKGRGRSLQGVG</sequence>
<dbReference type="SUPFAM" id="SSF53474">
    <property type="entry name" value="alpha/beta-Hydrolases"/>
    <property type="match status" value="1"/>
</dbReference>
<organism evidence="5 6">
    <name type="scientific">Williamsia marianensis</name>
    <dbReference type="NCBI Taxonomy" id="85044"/>
    <lineage>
        <taxon>Bacteria</taxon>
        <taxon>Bacillati</taxon>
        <taxon>Actinomycetota</taxon>
        <taxon>Actinomycetes</taxon>
        <taxon>Mycobacteriales</taxon>
        <taxon>Nocardiaceae</taxon>
        <taxon>Williamsia</taxon>
    </lineage>
</organism>
<dbReference type="Proteomes" id="UP000225108">
    <property type="component" value="Unassembled WGS sequence"/>
</dbReference>
<comment type="similarity">
    <text evidence="1">Belongs to the 'GDXG' lipolytic enzyme family.</text>
</comment>
<comment type="caution">
    <text evidence="5">The sequence shown here is derived from an EMBL/GenBank/DDBJ whole genome shotgun (WGS) entry which is preliminary data.</text>
</comment>
<proteinExistence type="inferred from homology"/>
<dbReference type="AlphaFoldDB" id="A0A2G3PQK8"/>
<dbReference type="EMBL" id="PEBD01000004">
    <property type="protein sequence ID" value="PHV68051.1"/>
    <property type="molecule type" value="Genomic_DNA"/>
</dbReference>
<dbReference type="InterPro" id="IPR029058">
    <property type="entry name" value="AB_hydrolase_fold"/>
</dbReference>
<feature type="domain" description="Alpha/beta hydrolase fold-3" evidence="4">
    <location>
        <begin position="86"/>
        <end position="284"/>
    </location>
</feature>
<evidence type="ECO:0000259" key="4">
    <source>
        <dbReference type="Pfam" id="PF07859"/>
    </source>
</evidence>
<name>A0A2G3PQK8_WILMA</name>
<dbReference type="InterPro" id="IPR013094">
    <property type="entry name" value="AB_hydrolase_3"/>
</dbReference>